<reference evidence="9" key="1">
    <citation type="submission" date="2020-08" db="EMBL/GenBank/DDBJ databases">
        <title>Lacibacter sp. S13-6-6 genome sequencing.</title>
        <authorList>
            <person name="Jin L."/>
        </authorList>
    </citation>
    <scope>NUCLEOTIDE SEQUENCE [LARGE SCALE GENOMIC DNA]</scope>
    <source>
        <strain evidence="9">S13-6-6</strain>
    </source>
</reference>
<evidence type="ECO:0000256" key="2">
    <source>
        <dbReference type="ARBA" id="ARBA00006275"/>
    </source>
</evidence>
<keyword evidence="5" id="KW-0998">Cell outer membrane</keyword>
<evidence type="ECO:0000313" key="8">
    <source>
        <dbReference type="EMBL" id="QNA44209.1"/>
    </source>
</evidence>
<dbReference type="KEGG" id="lacs:H4075_19400"/>
<comment type="similarity">
    <text evidence="2">Belongs to the SusD family.</text>
</comment>
<evidence type="ECO:0000259" key="7">
    <source>
        <dbReference type="Pfam" id="PF14322"/>
    </source>
</evidence>
<evidence type="ECO:0000256" key="5">
    <source>
        <dbReference type="ARBA" id="ARBA00023237"/>
    </source>
</evidence>
<dbReference type="InterPro" id="IPR011990">
    <property type="entry name" value="TPR-like_helical_dom_sf"/>
</dbReference>
<dbReference type="PROSITE" id="PS51257">
    <property type="entry name" value="PROKAR_LIPOPROTEIN"/>
    <property type="match status" value="1"/>
</dbReference>
<comment type="subcellular location">
    <subcellularLocation>
        <location evidence="1">Cell outer membrane</location>
    </subcellularLocation>
</comment>
<evidence type="ECO:0000259" key="6">
    <source>
        <dbReference type="Pfam" id="PF07980"/>
    </source>
</evidence>
<evidence type="ECO:0000256" key="4">
    <source>
        <dbReference type="ARBA" id="ARBA00023136"/>
    </source>
</evidence>
<protein>
    <submittedName>
        <fullName evidence="8">RagB/SusD family nutrient uptake outer membrane protein</fullName>
    </submittedName>
</protein>
<gene>
    <name evidence="8" type="ORF">H4075_19400</name>
</gene>
<evidence type="ECO:0000256" key="1">
    <source>
        <dbReference type="ARBA" id="ARBA00004442"/>
    </source>
</evidence>
<feature type="domain" description="RagB/SusD" evidence="6">
    <location>
        <begin position="395"/>
        <end position="560"/>
    </location>
</feature>
<accession>A0A7G5XFF6</accession>
<dbReference type="Proteomes" id="UP000515344">
    <property type="component" value="Chromosome"/>
</dbReference>
<dbReference type="SUPFAM" id="SSF48452">
    <property type="entry name" value="TPR-like"/>
    <property type="match status" value="1"/>
</dbReference>
<dbReference type="Pfam" id="PF07980">
    <property type="entry name" value="SusD_RagB"/>
    <property type="match status" value="1"/>
</dbReference>
<dbReference type="InterPro" id="IPR033985">
    <property type="entry name" value="SusD-like_N"/>
</dbReference>
<evidence type="ECO:0000256" key="3">
    <source>
        <dbReference type="ARBA" id="ARBA00022729"/>
    </source>
</evidence>
<dbReference type="Pfam" id="PF14322">
    <property type="entry name" value="SusD-like_3"/>
    <property type="match status" value="1"/>
</dbReference>
<sequence>MKTLIRLTLLILIMTASSCKKSFLDEKPLSFLSTTNAFQTANDFQASINNLYRNVRDEFYSRSDWQPMQYLYRTDLVVEVTVGTNPQLATEFGPNGTLPNNHWSQIWKIVAEANTIISRIPASSLSATDKVAFEAKGKFFRAFGYRTLAYLWGGVPLIKEEIVSEKTDFTRATKQEVLAFVIEDLKFAAANLPGISVVKDGEVSNLVAQHLLSEVYLAAGQFQNAVDAATVVINDPATDLMTSRFGARSSVNPGDVYWDLFQAKNQNRKSANNREGLWVIQFETDVPGGGAVSTAMAGSFQMERVHVPLFRDFRVNGVSQFRWPVSDYSGGRGVGFMQPSRYFADTVWASDFNNDIRNANHNFIRVIPVTNPSSPLFGQTVSTQNPPAGAGVTYPSRVFYPYQAKATTIGDHPAGLYVNPGSSDPTLKFELKASAGGTYADQYMFRLAETYLLRAEAYIGLGNTAAAAVDINVVRSRANASPITAANATIDYVLDERMRELGIEEKRMLTLMRLGKLYDRVRKHNPFYGVNMQPHFNLWAIPFGEIERNTGAVLAQNPGYPN</sequence>
<organism evidence="8 9">
    <name type="scientific">Lacibacter sediminis</name>
    <dbReference type="NCBI Taxonomy" id="2760713"/>
    <lineage>
        <taxon>Bacteria</taxon>
        <taxon>Pseudomonadati</taxon>
        <taxon>Bacteroidota</taxon>
        <taxon>Chitinophagia</taxon>
        <taxon>Chitinophagales</taxon>
        <taxon>Chitinophagaceae</taxon>
        <taxon>Lacibacter</taxon>
    </lineage>
</organism>
<proteinExistence type="inferred from homology"/>
<evidence type="ECO:0000313" key="9">
    <source>
        <dbReference type="Proteomes" id="UP000515344"/>
    </source>
</evidence>
<keyword evidence="4" id="KW-0472">Membrane</keyword>
<dbReference type="Gene3D" id="1.25.40.390">
    <property type="match status" value="1"/>
</dbReference>
<keyword evidence="9" id="KW-1185">Reference proteome</keyword>
<dbReference type="RefSeq" id="WP_182802471.1">
    <property type="nucleotide sequence ID" value="NZ_CP060007.1"/>
</dbReference>
<dbReference type="InterPro" id="IPR012944">
    <property type="entry name" value="SusD_RagB_dom"/>
</dbReference>
<dbReference type="GO" id="GO:0009279">
    <property type="term" value="C:cell outer membrane"/>
    <property type="evidence" value="ECO:0007669"/>
    <property type="project" value="UniProtKB-SubCell"/>
</dbReference>
<feature type="domain" description="SusD-like N-terminal" evidence="7">
    <location>
        <begin position="23"/>
        <end position="217"/>
    </location>
</feature>
<keyword evidence="3" id="KW-0732">Signal</keyword>
<dbReference type="AlphaFoldDB" id="A0A7G5XFF6"/>
<name>A0A7G5XFF6_9BACT</name>
<dbReference type="EMBL" id="CP060007">
    <property type="protein sequence ID" value="QNA44209.1"/>
    <property type="molecule type" value="Genomic_DNA"/>
</dbReference>